<accession>A0A1V8ZYF0</accession>
<evidence type="ECO:0000313" key="2">
    <source>
        <dbReference type="EMBL" id="OQO89828.1"/>
    </source>
</evidence>
<dbReference type="PANTHER" id="PTHR46825">
    <property type="entry name" value="D-ALANYL-D-ALANINE-CARBOXYPEPTIDASE/ENDOPEPTIDASE AMPH"/>
    <property type="match status" value="1"/>
</dbReference>
<keyword evidence="3" id="KW-1185">Reference proteome</keyword>
<dbReference type="Proteomes" id="UP000192591">
    <property type="component" value="Unassembled WGS sequence"/>
</dbReference>
<dbReference type="Gene3D" id="3.40.710.10">
    <property type="entry name" value="DD-peptidase/beta-lactamase superfamily"/>
    <property type="match status" value="1"/>
</dbReference>
<name>A0A1V8ZYF0_SACPI</name>
<dbReference type="STRING" id="1962155.B1813_18415"/>
<feature type="domain" description="Beta-lactamase-related" evidence="1">
    <location>
        <begin position="16"/>
        <end position="318"/>
    </location>
</feature>
<evidence type="ECO:0000313" key="3">
    <source>
        <dbReference type="Proteomes" id="UP000192591"/>
    </source>
</evidence>
<dbReference type="Pfam" id="PF00144">
    <property type="entry name" value="Beta-lactamase"/>
    <property type="match status" value="1"/>
</dbReference>
<organism evidence="2 3">
    <name type="scientific">Saccharomonospora piscinae</name>
    <dbReference type="NCBI Taxonomy" id="687388"/>
    <lineage>
        <taxon>Bacteria</taxon>
        <taxon>Bacillati</taxon>
        <taxon>Actinomycetota</taxon>
        <taxon>Actinomycetes</taxon>
        <taxon>Pseudonocardiales</taxon>
        <taxon>Pseudonocardiaceae</taxon>
        <taxon>Saccharomonospora</taxon>
    </lineage>
</organism>
<dbReference type="EMBL" id="MWIH01000008">
    <property type="protein sequence ID" value="OQO89828.1"/>
    <property type="molecule type" value="Genomic_DNA"/>
</dbReference>
<comment type="caution">
    <text evidence="2">The sequence shown here is derived from an EMBL/GenBank/DDBJ whole genome shotgun (WGS) entry which is preliminary data.</text>
</comment>
<protein>
    <recommendedName>
        <fullName evidence="1">Beta-lactamase-related domain-containing protein</fullName>
    </recommendedName>
</protein>
<dbReference type="SUPFAM" id="SSF56601">
    <property type="entry name" value="beta-lactamase/transpeptidase-like"/>
    <property type="match status" value="1"/>
</dbReference>
<dbReference type="AlphaFoldDB" id="A0A1V8ZYF0"/>
<evidence type="ECO:0000259" key="1">
    <source>
        <dbReference type="Pfam" id="PF00144"/>
    </source>
</evidence>
<gene>
    <name evidence="2" type="ORF">B1813_18415</name>
</gene>
<proteinExistence type="predicted"/>
<dbReference type="InterPro" id="IPR001466">
    <property type="entry name" value="Beta-lactam-related"/>
</dbReference>
<dbReference type="InterPro" id="IPR012338">
    <property type="entry name" value="Beta-lactam/transpept-like"/>
</dbReference>
<sequence length="439" mass="46209">MGAVDVRDSSIEVLLHELSRTHRVTGAQLVVRRTGGTASAVAGLEDLDSGGAVTARSRFPFGSVTKVLTATVVLQLAADGDLDLDEPVRDHVPELGMASWRAVTARQLLSHSAGVVAGHEVEGRVASLRRYVRSCAREPLVARPGTVFSYSNTGYVVLGRLIEAITGYRWYDAIDSFLAGPLGLGLSYLDRQFGWSSVRAHAVLGQTVTPLDVELPGGWGPAGGVAGSATDLATLAHLLMTGEPDGVLDVDLATDMRTGVPGLQPLDLADGWGLGLALYGGGWLGHDGTLDGASAHLRFHPSRGTIVALTTNASSGTALWEDLWSRLGFGTPAAVPSGPHSLPDLRGYLADDYRNGDLRFEVTRNGTGGLRLRDDTGFAAALHPGVEPDVFTVHRADIRSPTQRCRFVRDDAGNVVALQLSGRLATRGGVEAAVWSASS</sequence>
<dbReference type="PANTHER" id="PTHR46825:SF9">
    <property type="entry name" value="BETA-LACTAMASE-RELATED DOMAIN-CONTAINING PROTEIN"/>
    <property type="match status" value="1"/>
</dbReference>
<dbReference type="InterPro" id="IPR050491">
    <property type="entry name" value="AmpC-like"/>
</dbReference>
<reference evidence="2 3" key="1">
    <citation type="submission" date="2017-02" db="EMBL/GenBank/DDBJ databases">
        <title>Draft genome of Saccharomonospora sp. 154.</title>
        <authorList>
            <person name="Alonso-Carmona G.S."/>
            <person name="De La Haba R."/>
            <person name="Vera-Gargallo B."/>
            <person name="Sandoval-Trujillo A.H."/>
            <person name="Ramirez-Duran N."/>
            <person name="Ventosa A."/>
        </authorList>
    </citation>
    <scope>NUCLEOTIDE SEQUENCE [LARGE SCALE GENOMIC DNA]</scope>
    <source>
        <strain evidence="2 3">LRS4.154</strain>
    </source>
</reference>
<dbReference type="RefSeq" id="WP_081193963.1">
    <property type="nucleotide sequence ID" value="NZ_MWIH01000008.1"/>
</dbReference>